<dbReference type="Proteomes" id="UP000095281">
    <property type="component" value="Unplaced"/>
</dbReference>
<dbReference type="WBParaSite" id="MhA1_Contig596.frz3.gene17">
    <property type="protein sequence ID" value="MhA1_Contig596.frz3.gene17"/>
    <property type="gene ID" value="MhA1_Contig596.frz3.gene17"/>
</dbReference>
<keyword evidence="1" id="KW-1185">Reference proteome</keyword>
<name>A0A1I8BTD1_MELHA</name>
<organism evidence="1 2">
    <name type="scientific">Meloidogyne hapla</name>
    <name type="common">Root-knot nematode worm</name>
    <dbReference type="NCBI Taxonomy" id="6305"/>
    <lineage>
        <taxon>Eukaryota</taxon>
        <taxon>Metazoa</taxon>
        <taxon>Ecdysozoa</taxon>
        <taxon>Nematoda</taxon>
        <taxon>Chromadorea</taxon>
        <taxon>Rhabditida</taxon>
        <taxon>Tylenchina</taxon>
        <taxon>Tylenchomorpha</taxon>
        <taxon>Tylenchoidea</taxon>
        <taxon>Meloidogynidae</taxon>
        <taxon>Meloidogyninae</taxon>
        <taxon>Meloidogyne</taxon>
    </lineage>
</organism>
<protein>
    <submittedName>
        <fullName evidence="2">Transposase</fullName>
    </submittedName>
</protein>
<accession>A0A1I8BTD1</accession>
<evidence type="ECO:0000313" key="2">
    <source>
        <dbReference type="WBParaSite" id="MhA1_Contig596.frz3.gene17"/>
    </source>
</evidence>
<sequence length="121" mass="14329">MPLTCPTNNSAREKFWIPFFDHKSLDIEKKKRSMLTVRSGSEFFSFENNKNRLSLYQILKLLEYYLMSTPLSLSVQKLELNRKTVYDWRSLFRDPPFVLFDRADPMGGLGEICQIDEILLR</sequence>
<evidence type="ECO:0000313" key="1">
    <source>
        <dbReference type="Proteomes" id="UP000095281"/>
    </source>
</evidence>
<dbReference type="AlphaFoldDB" id="A0A1I8BTD1"/>
<proteinExistence type="predicted"/>
<reference evidence="2" key="1">
    <citation type="submission" date="2016-11" db="UniProtKB">
        <authorList>
            <consortium name="WormBaseParasite"/>
        </authorList>
    </citation>
    <scope>IDENTIFICATION</scope>
</reference>